<dbReference type="STRING" id="316055.RPE_3478"/>
<dbReference type="EMBL" id="CP000463">
    <property type="protein sequence ID" value="ABJ07408.1"/>
    <property type="molecule type" value="Genomic_DNA"/>
</dbReference>
<gene>
    <name evidence="5" type="ordered locus">RPE_3478</name>
</gene>
<dbReference type="Pfam" id="PF13103">
    <property type="entry name" value="TonB_2"/>
    <property type="match status" value="1"/>
</dbReference>
<name>Q07KX6_RHOP5</name>
<evidence type="ECO:0000313" key="5">
    <source>
        <dbReference type="EMBL" id="ABJ07408.1"/>
    </source>
</evidence>
<sequence length="233" mass="25131">MRVGRWFRGASSSAPVASLKMSLTSALNLIFAVLSGSCLAQEIEFNIPGQSLAEALQRFGEITGHNVLYDSNLTLGRSSKAVQGRLSPPFALAELLAATGLEARYLTPHSFMVVPTLAPANIKASPLINEYYGQIQGRLRTALCADDQVRPGKYRIATRFWIDRSGDIVRFEQLNSAGSRDLDERIGRALSRLRFGAPPDGLGQPVTIVVVPQAPGITMGCDGVPIRRAKAIP</sequence>
<keyword evidence="3" id="KW-0998">Cell outer membrane</keyword>
<dbReference type="GO" id="GO:0019867">
    <property type="term" value="C:outer membrane"/>
    <property type="evidence" value="ECO:0007669"/>
    <property type="project" value="InterPro"/>
</dbReference>
<feature type="domain" description="Secretin/TonB short N-terminal" evidence="4">
    <location>
        <begin position="65"/>
        <end position="116"/>
    </location>
</feature>
<dbReference type="InterPro" id="IPR011662">
    <property type="entry name" value="Secretin/TonB_short_N"/>
</dbReference>
<dbReference type="Gene3D" id="3.30.1150.10">
    <property type="match status" value="1"/>
</dbReference>
<dbReference type="Pfam" id="PF07660">
    <property type="entry name" value="STN"/>
    <property type="match status" value="1"/>
</dbReference>
<dbReference type="SUPFAM" id="SSF74653">
    <property type="entry name" value="TolA/TonB C-terminal domain"/>
    <property type="match status" value="1"/>
</dbReference>
<evidence type="ECO:0000256" key="1">
    <source>
        <dbReference type="ARBA" id="ARBA00022448"/>
    </source>
</evidence>
<dbReference type="AlphaFoldDB" id="Q07KX6"/>
<dbReference type="HOGENOM" id="CLU_088938_0_0_5"/>
<evidence type="ECO:0000256" key="2">
    <source>
        <dbReference type="ARBA" id="ARBA00023136"/>
    </source>
</evidence>
<dbReference type="SMART" id="SM00965">
    <property type="entry name" value="STN"/>
    <property type="match status" value="1"/>
</dbReference>
<evidence type="ECO:0000259" key="4">
    <source>
        <dbReference type="SMART" id="SM00965"/>
    </source>
</evidence>
<accession>Q07KX6</accession>
<dbReference type="Gene3D" id="3.55.50.30">
    <property type="match status" value="1"/>
</dbReference>
<dbReference type="KEGG" id="rpe:RPE_3478"/>
<keyword evidence="2" id="KW-0472">Membrane</keyword>
<protein>
    <submittedName>
        <fullName evidence="5">Secretin/TonB, short-like protein</fullName>
    </submittedName>
</protein>
<evidence type="ECO:0000256" key="3">
    <source>
        <dbReference type="ARBA" id="ARBA00023237"/>
    </source>
</evidence>
<reference evidence="5" key="1">
    <citation type="submission" date="2006-09" db="EMBL/GenBank/DDBJ databases">
        <title>Complete sequence of Rhodopseudomonas palustris BisA53.</title>
        <authorList>
            <consortium name="US DOE Joint Genome Institute"/>
            <person name="Copeland A."/>
            <person name="Lucas S."/>
            <person name="Lapidus A."/>
            <person name="Barry K."/>
            <person name="Detter J.C."/>
            <person name="Glavina del Rio T."/>
            <person name="Hammon N."/>
            <person name="Israni S."/>
            <person name="Dalin E."/>
            <person name="Tice H."/>
            <person name="Pitluck S."/>
            <person name="Chain P."/>
            <person name="Malfatti S."/>
            <person name="Shin M."/>
            <person name="Vergez L."/>
            <person name="Schmutz J."/>
            <person name="Larimer F."/>
            <person name="Land M."/>
            <person name="Hauser L."/>
            <person name="Pelletier D.A."/>
            <person name="Kyrpides N."/>
            <person name="Kim E."/>
            <person name="Harwood C.S."/>
            <person name="Oda Y."/>
            <person name="Richardson P."/>
        </authorList>
    </citation>
    <scope>NUCLEOTIDE SEQUENCE [LARGE SCALE GENOMIC DNA]</scope>
    <source>
        <strain evidence="5">BisA53</strain>
    </source>
</reference>
<proteinExistence type="predicted"/>
<keyword evidence="1" id="KW-0813">Transport</keyword>
<dbReference type="OrthoDB" id="8207507at2"/>
<organism evidence="5">
    <name type="scientific">Rhodopseudomonas palustris (strain BisA53)</name>
    <dbReference type="NCBI Taxonomy" id="316055"/>
    <lineage>
        <taxon>Bacteria</taxon>
        <taxon>Pseudomonadati</taxon>
        <taxon>Pseudomonadota</taxon>
        <taxon>Alphaproteobacteria</taxon>
        <taxon>Hyphomicrobiales</taxon>
        <taxon>Nitrobacteraceae</taxon>
        <taxon>Rhodopseudomonas</taxon>
    </lineage>
</organism>
<dbReference type="eggNOG" id="COG4774">
    <property type="taxonomic scope" value="Bacteria"/>
</dbReference>